<dbReference type="RefSeq" id="XP_013753781.1">
    <property type="nucleotide sequence ID" value="XM_013898327.1"/>
</dbReference>
<proteinExistence type="predicted"/>
<name>A0A0L0DPV4_THETB</name>
<gene>
    <name evidence="1" type="ORF">AMSG_10310</name>
</gene>
<protein>
    <submittedName>
        <fullName evidence="1">HAD superfamily (Subfamily IIIA) phosphatase</fullName>
    </submittedName>
</protein>
<dbReference type="eggNOG" id="KOG2961">
    <property type="taxonomic scope" value="Eukaryota"/>
</dbReference>
<dbReference type="InterPro" id="IPR027706">
    <property type="entry name" value="PGP_Pase"/>
</dbReference>
<sequence length="198" mass="20856">MDHDIKAIDWKTLASAGVRGVVLDKDNTITLPYSRTVYLPLVNSVRAALSAFGTDNVVVFSNSAGSADDVGFAEADSLSAMLGIPVLKHGGKKPDGADALKAHFGLPDASDDGLASYAMIGDRHLTDVVFGNANGMLTIKTELLSTENDNQVASIMRRYEAKYAAKLVADGLSAPDHPLANHPDIVTMLSTTPPPPKP</sequence>
<dbReference type="InterPro" id="IPR036412">
    <property type="entry name" value="HAD-like_sf"/>
</dbReference>
<dbReference type="Proteomes" id="UP000054408">
    <property type="component" value="Unassembled WGS sequence"/>
</dbReference>
<dbReference type="OMA" id="MLMANMM"/>
<dbReference type="Gene3D" id="3.40.50.1000">
    <property type="entry name" value="HAD superfamily/HAD-like"/>
    <property type="match status" value="1"/>
</dbReference>
<dbReference type="SUPFAM" id="SSF56784">
    <property type="entry name" value="HAD-like"/>
    <property type="match status" value="1"/>
</dbReference>
<evidence type="ECO:0000313" key="2">
    <source>
        <dbReference type="Proteomes" id="UP000054408"/>
    </source>
</evidence>
<organism evidence="1 2">
    <name type="scientific">Thecamonas trahens ATCC 50062</name>
    <dbReference type="NCBI Taxonomy" id="461836"/>
    <lineage>
        <taxon>Eukaryota</taxon>
        <taxon>Apusozoa</taxon>
        <taxon>Apusomonadida</taxon>
        <taxon>Apusomonadidae</taxon>
        <taxon>Thecamonas</taxon>
    </lineage>
</organism>
<dbReference type="AlphaFoldDB" id="A0A0L0DPV4"/>
<keyword evidence="2" id="KW-1185">Reference proteome</keyword>
<evidence type="ECO:0000313" key="1">
    <source>
        <dbReference type="EMBL" id="KNC54322.1"/>
    </source>
</evidence>
<dbReference type="NCBIfam" id="TIGR01668">
    <property type="entry name" value="YqeG_hyp_ppase"/>
    <property type="match status" value="1"/>
</dbReference>
<dbReference type="GeneID" id="25568563"/>
<dbReference type="EMBL" id="GL349488">
    <property type="protein sequence ID" value="KNC54322.1"/>
    <property type="molecule type" value="Genomic_DNA"/>
</dbReference>
<dbReference type="InterPro" id="IPR023214">
    <property type="entry name" value="HAD_sf"/>
</dbReference>
<dbReference type="OrthoDB" id="198652at2759"/>
<reference evidence="1 2" key="1">
    <citation type="submission" date="2010-05" db="EMBL/GenBank/DDBJ databases">
        <title>The Genome Sequence of Thecamonas trahens ATCC 50062.</title>
        <authorList>
            <consortium name="The Broad Institute Genome Sequencing Platform"/>
            <person name="Russ C."/>
            <person name="Cuomo C."/>
            <person name="Shea T."/>
            <person name="Young S.K."/>
            <person name="Zeng Q."/>
            <person name="Koehrsen M."/>
            <person name="Haas B."/>
            <person name="Borodovsky M."/>
            <person name="Guigo R."/>
            <person name="Alvarado L."/>
            <person name="Berlin A."/>
            <person name="Bochicchio J."/>
            <person name="Borenstein D."/>
            <person name="Chapman S."/>
            <person name="Chen Z."/>
            <person name="Freedman E."/>
            <person name="Gellesch M."/>
            <person name="Goldberg J."/>
            <person name="Griggs A."/>
            <person name="Gujja S."/>
            <person name="Heilman E."/>
            <person name="Heiman D."/>
            <person name="Hepburn T."/>
            <person name="Howarth C."/>
            <person name="Jen D."/>
            <person name="Larson L."/>
            <person name="Mehta T."/>
            <person name="Park D."/>
            <person name="Pearson M."/>
            <person name="Roberts A."/>
            <person name="Saif S."/>
            <person name="Shenoy N."/>
            <person name="Sisk P."/>
            <person name="Stolte C."/>
            <person name="Sykes S."/>
            <person name="Thomson T."/>
            <person name="Walk T."/>
            <person name="White J."/>
            <person name="Yandava C."/>
            <person name="Burger G."/>
            <person name="Gray M.W."/>
            <person name="Holland P.W.H."/>
            <person name="King N."/>
            <person name="Lang F.B.F."/>
            <person name="Roger A.J."/>
            <person name="Ruiz-Trillo I."/>
            <person name="Lander E."/>
            <person name="Nusbaum C."/>
        </authorList>
    </citation>
    <scope>NUCLEOTIDE SEQUENCE [LARGE SCALE GENOMIC DNA]</scope>
    <source>
        <strain evidence="1 2">ATCC 50062</strain>
    </source>
</reference>
<accession>A0A0L0DPV4</accession>
<dbReference type="InterPro" id="IPR010021">
    <property type="entry name" value="PGPP1/Gep4"/>
</dbReference>
<dbReference type="GO" id="GO:0008962">
    <property type="term" value="F:phosphatidylglycerophosphatase activity"/>
    <property type="evidence" value="ECO:0007669"/>
    <property type="project" value="InterPro"/>
</dbReference>
<dbReference type="STRING" id="461836.A0A0L0DPV4"/>
<dbReference type="Pfam" id="PF09419">
    <property type="entry name" value="PGP_phosphatase"/>
    <property type="match status" value="1"/>
</dbReference>